<name>A0ABN2PDD6_9ACTN</name>
<evidence type="ECO:0000313" key="3">
    <source>
        <dbReference type="Proteomes" id="UP001501612"/>
    </source>
</evidence>
<dbReference type="RefSeq" id="WP_344006774.1">
    <property type="nucleotide sequence ID" value="NZ_BAAAMY010000004.1"/>
</dbReference>
<accession>A0ABN2PDD6</accession>
<reference evidence="2 3" key="1">
    <citation type="journal article" date="2019" name="Int. J. Syst. Evol. Microbiol.">
        <title>The Global Catalogue of Microorganisms (GCM) 10K type strain sequencing project: providing services to taxonomists for standard genome sequencing and annotation.</title>
        <authorList>
            <consortium name="The Broad Institute Genomics Platform"/>
            <consortium name="The Broad Institute Genome Sequencing Center for Infectious Disease"/>
            <person name="Wu L."/>
            <person name="Ma J."/>
        </authorList>
    </citation>
    <scope>NUCLEOTIDE SEQUENCE [LARGE SCALE GENOMIC DNA]</scope>
    <source>
        <strain evidence="2 3">JCM 14046</strain>
    </source>
</reference>
<protein>
    <submittedName>
        <fullName evidence="2">Uncharacterized protein</fullName>
    </submittedName>
</protein>
<evidence type="ECO:0000313" key="2">
    <source>
        <dbReference type="EMBL" id="GAA1918912.1"/>
    </source>
</evidence>
<comment type="caution">
    <text evidence="2">The sequence shown here is derived from an EMBL/GenBank/DDBJ whole genome shotgun (WGS) entry which is preliminary data.</text>
</comment>
<dbReference type="Proteomes" id="UP001501612">
    <property type="component" value="Unassembled WGS sequence"/>
</dbReference>
<proteinExistence type="predicted"/>
<dbReference type="EMBL" id="BAAAMY010000004">
    <property type="protein sequence ID" value="GAA1918912.1"/>
    <property type="molecule type" value="Genomic_DNA"/>
</dbReference>
<keyword evidence="3" id="KW-1185">Reference proteome</keyword>
<evidence type="ECO:0000256" key="1">
    <source>
        <dbReference type="SAM" id="SignalP"/>
    </source>
</evidence>
<sequence>MGRLLNVALVGAIVTVASLAGLAAPASADTPRCVTRNEFRQIETGMKKERVHRIFDISGQSAGGFAGGYTRWYASCRAVHSGGGDSGAGVSYDGRTHRVVEKRWT</sequence>
<gene>
    <name evidence="2" type="ORF">GCM10009737_20510</name>
</gene>
<keyword evidence="1" id="KW-0732">Signal</keyword>
<organism evidence="2 3">
    <name type="scientific">Nocardioides lentus</name>
    <dbReference type="NCBI Taxonomy" id="338077"/>
    <lineage>
        <taxon>Bacteria</taxon>
        <taxon>Bacillati</taxon>
        <taxon>Actinomycetota</taxon>
        <taxon>Actinomycetes</taxon>
        <taxon>Propionibacteriales</taxon>
        <taxon>Nocardioidaceae</taxon>
        <taxon>Nocardioides</taxon>
    </lineage>
</organism>
<feature type="chain" id="PRO_5046654448" evidence="1">
    <location>
        <begin position="29"/>
        <end position="105"/>
    </location>
</feature>
<feature type="signal peptide" evidence="1">
    <location>
        <begin position="1"/>
        <end position="28"/>
    </location>
</feature>